<sequence>MKRQSLAELARRIAQAFKSFHGFIYQRGLDDPKDVLTVVKSSGIGMLINNAALSQQYGIYALLLNDRACRTECIYEKGCSPDDSECLNRCMEQCRSRIIDRIVEALSSYAERQHRAAKR</sequence>
<accession>A0A833E8F5</accession>
<comment type="caution">
    <text evidence="1">The sequence shown here is derived from an EMBL/GenBank/DDBJ whole genome shotgun (WGS) entry which is preliminary data.</text>
</comment>
<dbReference type="AlphaFoldDB" id="A0A833E8F5"/>
<dbReference type="Proteomes" id="UP000600071">
    <property type="component" value="Unassembled WGS sequence"/>
</dbReference>
<evidence type="ECO:0000313" key="2">
    <source>
        <dbReference type="Proteomes" id="UP000600071"/>
    </source>
</evidence>
<proteinExistence type="predicted"/>
<reference evidence="1" key="1">
    <citation type="journal article" date="2020" name="ISME J.">
        <title>Gammaproteobacteria mediating utilization of methyl-, sulfur- and petroleum organic compounds in deep ocean hydrothermal plumes.</title>
        <authorList>
            <person name="Zhou Z."/>
            <person name="Liu Y."/>
            <person name="Pan J."/>
            <person name="Cron B.R."/>
            <person name="Toner B.M."/>
            <person name="Anantharaman K."/>
            <person name="Breier J.A."/>
            <person name="Dick G.J."/>
            <person name="Li M."/>
        </authorList>
    </citation>
    <scope>NUCLEOTIDE SEQUENCE</scope>
    <source>
        <strain evidence="1">SZUA-1523</strain>
    </source>
</reference>
<dbReference type="EMBL" id="DQVR01000031">
    <property type="protein sequence ID" value="HIQ23670.1"/>
    <property type="molecule type" value="Genomic_DNA"/>
</dbReference>
<name>A0A833E8F5_9CREN</name>
<evidence type="ECO:0000313" key="1">
    <source>
        <dbReference type="EMBL" id="HIQ23670.1"/>
    </source>
</evidence>
<organism evidence="1 2">
    <name type="scientific">Pyrodictium delaneyi</name>
    <dbReference type="NCBI Taxonomy" id="1273541"/>
    <lineage>
        <taxon>Archaea</taxon>
        <taxon>Thermoproteota</taxon>
        <taxon>Thermoprotei</taxon>
        <taxon>Desulfurococcales</taxon>
        <taxon>Pyrodictiaceae</taxon>
        <taxon>Pyrodictium</taxon>
    </lineage>
</organism>
<gene>
    <name evidence="1" type="ORF">EYH50_01310</name>
</gene>
<protein>
    <submittedName>
        <fullName evidence="1">Uncharacterized protein</fullName>
    </submittedName>
</protein>